<dbReference type="InterPro" id="IPR006683">
    <property type="entry name" value="Thioestr_dom"/>
</dbReference>
<dbReference type="RefSeq" id="WP_253891081.1">
    <property type="nucleotide sequence ID" value="NZ_BAAAVB010000010.1"/>
</dbReference>
<dbReference type="Proteomes" id="UP001205185">
    <property type="component" value="Unassembled WGS sequence"/>
</dbReference>
<name>A0ABT1IMK8_9PSEU</name>
<comment type="similarity">
    <text evidence="1">Belongs to the thioesterase PaaI family.</text>
</comment>
<reference evidence="4 5" key="1">
    <citation type="submission" date="2022-06" db="EMBL/GenBank/DDBJ databases">
        <title>Genomic Encyclopedia of Archaeal and Bacterial Type Strains, Phase II (KMG-II): from individual species to whole genera.</title>
        <authorList>
            <person name="Goeker M."/>
        </authorList>
    </citation>
    <scope>NUCLEOTIDE SEQUENCE [LARGE SCALE GENOMIC DNA]</scope>
    <source>
        <strain evidence="4 5">DSM 44255</strain>
    </source>
</reference>
<dbReference type="SUPFAM" id="SSF53901">
    <property type="entry name" value="Thiolase-like"/>
    <property type="match status" value="1"/>
</dbReference>
<dbReference type="SUPFAM" id="SSF54637">
    <property type="entry name" value="Thioesterase/thiol ester dehydrase-isomerase"/>
    <property type="match status" value="1"/>
</dbReference>
<accession>A0ABT1IMK8</accession>
<keyword evidence="2" id="KW-0378">Hydrolase</keyword>
<dbReference type="EMBL" id="JAMTCO010000019">
    <property type="protein sequence ID" value="MCP2273893.1"/>
    <property type="molecule type" value="Genomic_DNA"/>
</dbReference>
<comment type="caution">
    <text evidence="4">The sequence shown here is derived from an EMBL/GenBank/DDBJ whole genome shotgun (WGS) entry which is preliminary data.</text>
</comment>
<dbReference type="InterPro" id="IPR003736">
    <property type="entry name" value="PAAI_dom"/>
</dbReference>
<proteinExistence type="inferred from homology"/>
<sequence length="338" mass="34667">MTTGAVLTPWGEAAAGLPGAAPVELEPVRGYAQSRFGPLVFDIARRCLAAEPLDDGSRTAIVLATLFGDTVTADEATRGLANGGTPNPVYFFQSANSSILGHISRAYGITGPMICVSGIADLAVEALRAARLLLETDAADTVLLIGADLAPNARAAAIASTLGLSGVPHGDVAAGLLLREGSGPVDVAPFDTVPGPLGWLEGLAAAVGAVDPDHDGLLTDRLGIRIVERRQERVVGTMPVAGNRQDAGFLAGGATAAFAETLGSVAACLLADQVLGQELSVTHHRVATGGQVTGVCVPVFTGIDVATFEIAVLDRPDRRIATARLTCRLPRTDRRSAK</sequence>
<protein>
    <submittedName>
        <fullName evidence="4">Domain 1-containing protein</fullName>
    </submittedName>
</protein>
<keyword evidence="5" id="KW-1185">Reference proteome</keyword>
<feature type="domain" description="Thioesterase" evidence="3">
    <location>
        <begin position="248"/>
        <end position="320"/>
    </location>
</feature>
<dbReference type="NCBIfam" id="TIGR00369">
    <property type="entry name" value="unchar_dom_1"/>
    <property type="match status" value="1"/>
</dbReference>
<dbReference type="InterPro" id="IPR029069">
    <property type="entry name" value="HotDog_dom_sf"/>
</dbReference>
<dbReference type="CDD" id="cd03443">
    <property type="entry name" value="PaaI_thioesterase"/>
    <property type="match status" value="1"/>
</dbReference>
<organism evidence="4 5">
    <name type="scientific">Actinokineospora diospyrosa</name>
    <dbReference type="NCBI Taxonomy" id="103728"/>
    <lineage>
        <taxon>Bacteria</taxon>
        <taxon>Bacillati</taxon>
        <taxon>Actinomycetota</taxon>
        <taxon>Actinomycetes</taxon>
        <taxon>Pseudonocardiales</taxon>
        <taxon>Pseudonocardiaceae</taxon>
        <taxon>Actinokineospora</taxon>
    </lineage>
</organism>
<evidence type="ECO:0000256" key="2">
    <source>
        <dbReference type="ARBA" id="ARBA00022801"/>
    </source>
</evidence>
<dbReference type="InterPro" id="IPR016039">
    <property type="entry name" value="Thiolase-like"/>
</dbReference>
<dbReference type="PANTHER" id="PTHR43240:SF5">
    <property type="entry name" value="1,4-DIHYDROXY-2-NAPHTHOYL-COA THIOESTERASE 1"/>
    <property type="match status" value="1"/>
</dbReference>
<evidence type="ECO:0000313" key="5">
    <source>
        <dbReference type="Proteomes" id="UP001205185"/>
    </source>
</evidence>
<dbReference type="Gene3D" id="3.10.129.10">
    <property type="entry name" value="Hotdog Thioesterase"/>
    <property type="match status" value="1"/>
</dbReference>
<dbReference type="PANTHER" id="PTHR43240">
    <property type="entry name" value="1,4-DIHYDROXY-2-NAPHTHOYL-COA THIOESTERASE 1"/>
    <property type="match status" value="1"/>
</dbReference>
<gene>
    <name evidence="4" type="ORF">LV75_006425</name>
</gene>
<dbReference type="Gene3D" id="3.40.47.10">
    <property type="match status" value="1"/>
</dbReference>
<dbReference type="Pfam" id="PF03061">
    <property type="entry name" value="4HBT"/>
    <property type="match status" value="1"/>
</dbReference>
<evidence type="ECO:0000313" key="4">
    <source>
        <dbReference type="EMBL" id="MCP2273893.1"/>
    </source>
</evidence>
<evidence type="ECO:0000259" key="3">
    <source>
        <dbReference type="Pfam" id="PF03061"/>
    </source>
</evidence>
<evidence type="ECO:0000256" key="1">
    <source>
        <dbReference type="ARBA" id="ARBA00008324"/>
    </source>
</evidence>